<evidence type="ECO:0000313" key="3">
    <source>
        <dbReference type="EMBL" id="PZF96242.1"/>
    </source>
</evidence>
<gene>
    <name evidence="3" type="ORF">C1I99_17305</name>
</gene>
<evidence type="ECO:0000313" key="4">
    <source>
        <dbReference type="Proteomes" id="UP000248749"/>
    </source>
</evidence>
<dbReference type="EMBL" id="POUB01000116">
    <property type="protein sequence ID" value="PZF96242.1"/>
    <property type="molecule type" value="Genomic_DNA"/>
</dbReference>
<feature type="transmembrane region" description="Helical" evidence="2">
    <location>
        <begin position="175"/>
        <end position="199"/>
    </location>
</feature>
<evidence type="ECO:0000256" key="2">
    <source>
        <dbReference type="SAM" id="Phobius"/>
    </source>
</evidence>
<feature type="compositionally biased region" description="Gly residues" evidence="1">
    <location>
        <begin position="203"/>
        <end position="219"/>
    </location>
</feature>
<feature type="compositionally biased region" description="Low complexity" evidence="1">
    <location>
        <begin position="151"/>
        <end position="160"/>
    </location>
</feature>
<keyword evidence="2" id="KW-0472">Membrane</keyword>
<feature type="region of interest" description="Disordered" evidence="1">
    <location>
        <begin position="201"/>
        <end position="235"/>
    </location>
</feature>
<reference evidence="3 4" key="1">
    <citation type="submission" date="2018-01" db="EMBL/GenBank/DDBJ databases">
        <title>Draft genome sequence of Salinispora sp. 13K206.</title>
        <authorList>
            <person name="Sahin N."/>
            <person name="Saygin H."/>
            <person name="Ay H."/>
        </authorList>
    </citation>
    <scope>NUCLEOTIDE SEQUENCE [LARGE SCALE GENOMIC DNA]</scope>
    <source>
        <strain evidence="3 4">13K206</strain>
    </source>
</reference>
<dbReference type="Proteomes" id="UP000248749">
    <property type="component" value="Unassembled WGS sequence"/>
</dbReference>
<keyword evidence="4" id="KW-1185">Reference proteome</keyword>
<proteinExistence type="predicted"/>
<feature type="region of interest" description="Disordered" evidence="1">
    <location>
        <begin position="33"/>
        <end position="62"/>
    </location>
</feature>
<accession>A0A2W2CCK6</accession>
<dbReference type="AlphaFoldDB" id="A0A2W2CCK6"/>
<evidence type="ECO:0000256" key="1">
    <source>
        <dbReference type="SAM" id="MobiDB-lite"/>
    </source>
</evidence>
<feature type="region of interest" description="Disordered" evidence="1">
    <location>
        <begin position="109"/>
        <end position="173"/>
    </location>
</feature>
<sequence length="235" mass="23603">MADRVVCGWPPGAWREYGTRNGRRERIVVRVPAGPPARHGEDDVTGVTDDSRPGRDALPGRGEGVIPVGLCPGCGRSTADDVCLHCAAEDHFRSASLVRTFVIFPDRYARDTPLGSSPGPGPGDRSTSEEHPPAPVPTRTQARAVGPAATGVDAAPGRVRAAARRRPLDPSGWGILPNVAIAGGAILLATVVGIVGAVVSGPGDAGGPGVAASPGGGQPPGGPRPPAGGGNDRSG</sequence>
<comment type="caution">
    <text evidence="3">The sequence shown here is derived from an EMBL/GenBank/DDBJ whole genome shotgun (WGS) entry which is preliminary data.</text>
</comment>
<feature type="non-terminal residue" evidence="3">
    <location>
        <position position="235"/>
    </location>
</feature>
<organism evidence="3 4">
    <name type="scientific">Micromonospora deserti</name>
    <dbReference type="NCBI Taxonomy" id="2070366"/>
    <lineage>
        <taxon>Bacteria</taxon>
        <taxon>Bacillati</taxon>
        <taxon>Actinomycetota</taxon>
        <taxon>Actinomycetes</taxon>
        <taxon>Micromonosporales</taxon>
        <taxon>Micromonosporaceae</taxon>
        <taxon>Micromonospora</taxon>
    </lineage>
</organism>
<keyword evidence="2" id="KW-0812">Transmembrane</keyword>
<keyword evidence="2" id="KW-1133">Transmembrane helix</keyword>
<protein>
    <submittedName>
        <fullName evidence="3">Uncharacterized protein</fullName>
    </submittedName>
</protein>
<name>A0A2W2CCK6_9ACTN</name>